<reference evidence="1" key="1">
    <citation type="journal article" date="2022" name="Int. J. Mol. Sci.">
        <title>Draft Genome of Tanacetum Coccineum: Genomic Comparison of Closely Related Tanacetum-Family Plants.</title>
        <authorList>
            <person name="Yamashiro T."/>
            <person name="Shiraishi A."/>
            <person name="Nakayama K."/>
            <person name="Satake H."/>
        </authorList>
    </citation>
    <scope>NUCLEOTIDE SEQUENCE</scope>
</reference>
<reference evidence="1" key="2">
    <citation type="submission" date="2022-01" db="EMBL/GenBank/DDBJ databases">
        <authorList>
            <person name="Yamashiro T."/>
            <person name="Shiraishi A."/>
            <person name="Satake H."/>
            <person name="Nakayama K."/>
        </authorList>
    </citation>
    <scope>NUCLEOTIDE SEQUENCE</scope>
</reference>
<evidence type="ECO:0000313" key="2">
    <source>
        <dbReference type="Proteomes" id="UP001151760"/>
    </source>
</evidence>
<gene>
    <name evidence="1" type="ORF">Tco_0678578</name>
</gene>
<name>A0ABQ4XFG5_9ASTR</name>
<protein>
    <submittedName>
        <fullName evidence="1">Uncharacterized protein</fullName>
    </submittedName>
</protein>
<organism evidence="1 2">
    <name type="scientific">Tanacetum coccineum</name>
    <dbReference type="NCBI Taxonomy" id="301880"/>
    <lineage>
        <taxon>Eukaryota</taxon>
        <taxon>Viridiplantae</taxon>
        <taxon>Streptophyta</taxon>
        <taxon>Embryophyta</taxon>
        <taxon>Tracheophyta</taxon>
        <taxon>Spermatophyta</taxon>
        <taxon>Magnoliopsida</taxon>
        <taxon>eudicotyledons</taxon>
        <taxon>Gunneridae</taxon>
        <taxon>Pentapetalae</taxon>
        <taxon>asterids</taxon>
        <taxon>campanulids</taxon>
        <taxon>Asterales</taxon>
        <taxon>Asteraceae</taxon>
        <taxon>Asteroideae</taxon>
        <taxon>Anthemideae</taxon>
        <taxon>Anthemidinae</taxon>
        <taxon>Tanacetum</taxon>
    </lineage>
</organism>
<evidence type="ECO:0000313" key="1">
    <source>
        <dbReference type="EMBL" id="GJS64014.1"/>
    </source>
</evidence>
<dbReference type="EMBL" id="BQNB010009472">
    <property type="protein sequence ID" value="GJS64014.1"/>
    <property type="molecule type" value="Genomic_DNA"/>
</dbReference>
<keyword evidence="2" id="KW-1185">Reference proteome</keyword>
<comment type="caution">
    <text evidence="1">The sequence shown here is derived from an EMBL/GenBank/DDBJ whole genome shotgun (WGS) entry which is preliminary data.</text>
</comment>
<dbReference type="Proteomes" id="UP001151760">
    <property type="component" value="Unassembled WGS sequence"/>
</dbReference>
<proteinExistence type="predicted"/>
<accession>A0ABQ4XFG5</accession>
<sequence>MSVAVIHRHEKNIDTAADFDGSNQLRTPSPGAYSCVDNDFERLFSTEAMKRQREWHALHSCTKCGFCKHGCRCNVRAPRWSHWDGRSEFLKIPGKKKKIYDDDALPPTKPKSVG</sequence>